<dbReference type="InterPro" id="IPR036236">
    <property type="entry name" value="Znf_C2H2_sf"/>
</dbReference>
<dbReference type="PROSITE" id="PS50157">
    <property type="entry name" value="ZINC_FINGER_C2H2_2"/>
    <property type="match status" value="3"/>
</dbReference>
<feature type="region of interest" description="Disordered" evidence="7">
    <location>
        <begin position="34"/>
        <end position="64"/>
    </location>
</feature>
<keyword evidence="6" id="KW-0539">Nucleus</keyword>
<dbReference type="AlphaFoldDB" id="T1HBU8"/>
<dbReference type="GO" id="GO:0000978">
    <property type="term" value="F:RNA polymerase II cis-regulatory region sequence-specific DNA binding"/>
    <property type="evidence" value="ECO:0007669"/>
    <property type="project" value="TreeGrafter"/>
</dbReference>
<dbReference type="SMART" id="SM00355">
    <property type="entry name" value="ZnF_C2H2"/>
    <property type="match status" value="3"/>
</dbReference>
<dbReference type="Proteomes" id="UP000015103">
    <property type="component" value="Unassembled WGS sequence"/>
</dbReference>
<proteinExistence type="predicted"/>
<dbReference type="EnsemblMetazoa" id="RPRC001510-RA">
    <property type="protein sequence ID" value="RPRC001510-PA"/>
    <property type="gene ID" value="RPRC001510"/>
</dbReference>
<dbReference type="VEuPathDB" id="VectorBase:RPRC001510"/>
<dbReference type="GO" id="GO:0005634">
    <property type="term" value="C:nucleus"/>
    <property type="evidence" value="ECO:0007669"/>
    <property type="project" value="UniProtKB-SubCell"/>
</dbReference>
<feature type="domain" description="C2H2-type" evidence="8">
    <location>
        <begin position="281"/>
        <end position="310"/>
    </location>
</feature>
<dbReference type="InterPro" id="IPR013087">
    <property type="entry name" value="Znf_C2H2_type"/>
</dbReference>
<evidence type="ECO:0000256" key="1">
    <source>
        <dbReference type="ARBA" id="ARBA00004123"/>
    </source>
</evidence>
<sequence>MMSTTNTTRMMEAVSTLLSMHTVGTKRTFKDLIKEKLPTPQPSDSESEDIEIPEKRIKSDDELASHDMARSLLTRTPPRTPSPVDVQAPTAVAVSVIMRVDKQGVICSAASSASRIGKQSSVDRVAPNDESSDTNKTLRFVSSQNILKTLKYKMSTRKEELFKQAKDTGKEQEIITSCVSKDTSSVEKKPTPTAIVQPVFTFQPSQPTQQTIVAPFLQKKEIAIAPKPILPTATVVDVLFTANGTLIPVKTLKSTNCPLVLVTPSTPPAAEPVQDSRRRIFQCEHEGCGKNYFKSSHLKAHTRSHTGEKPFKCPFDDCNRRFSRSDELSRHKRTHTGEKKFECSVCKQRFMRSDHLAKHTRRHNRNGRSPTTPLQQPLQQQQKLQLSLVIPSFV</sequence>
<dbReference type="PANTHER" id="PTHR23235:SF164">
    <property type="entry name" value="C2H2-TYPE DOMAIN-CONTAINING PROTEIN"/>
    <property type="match status" value="1"/>
</dbReference>
<feature type="domain" description="C2H2-type" evidence="8">
    <location>
        <begin position="311"/>
        <end position="340"/>
    </location>
</feature>
<evidence type="ECO:0000313" key="9">
    <source>
        <dbReference type="EnsemblMetazoa" id="RPRC001510-PA"/>
    </source>
</evidence>
<dbReference type="FunCoup" id="T1HBU8">
    <property type="interactions" value="123"/>
</dbReference>
<evidence type="ECO:0000256" key="3">
    <source>
        <dbReference type="ARBA" id="ARBA00022737"/>
    </source>
</evidence>
<keyword evidence="4" id="KW-0863">Zinc-finger</keyword>
<dbReference type="eggNOG" id="KOG1721">
    <property type="taxonomic scope" value="Eukaryota"/>
</dbReference>
<dbReference type="InParanoid" id="T1HBU8"/>
<keyword evidence="5" id="KW-0862">Zinc</keyword>
<dbReference type="EMBL" id="ACPB03001381">
    <property type="status" value="NOT_ANNOTATED_CDS"/>
    <property type="molecule type" value="Genomic_DNA"/>
</dbReference>
<dbReference type="FunFam" id="3.30.160.60:FF:000018">
    <property type="entry name" value="Krueppel-like factor 15"/>
    <property type="match status" value="1"/>
</dbReference>
<organism evidence="9 10">
    <name type="scientific">Rhodnius prolixus</name>
    <name type="common">Triatomid bug</name>
    <dbReference type="NCBI Taxonomy" id="13249"/>
    <lineage>
        <taxon>Eukaryota</taxon>
        <taxon>Metazoa</taxon>
        <taxon>Ecdysozoa</taxon>
        <taxon>Arthropoda</taxon>
        <taxon>Hexapoda</taxon>
        <taxon>Insecta</taxon>
        <taxon>Pterygota</taxon>
        <taxon>Neoptera</taxon>
        <taxon>Paraneoptera</taxon>
        <taxon>Hemiptera</taxon>
        <taxon>Heteroptera</taxon>
        <taxon>Panheteroptera</taxon>
        <taxon>Cimicomorpha</taxon>
        <taxon>Reduviidae</taxon>
        <taxon>Triatominae</taxon>
        <taxon>Rhodnius</taxon>
    </lineage>
</organism>
<feature type="region of interest" description="Disordered" evidence="7">
    <location>
        <begin position="356"/>
        <end position="381"/>
    </location>
</feature>
<keyword evidence="3" id="KW-0677">Repeat</keyword>
<keyword evidence="10" id="KW-1185">Reference proteome</keyword>
<accession>T1HBU8</accession>
<evidence type="ECO:0000256" key="2">
    <source>
        <dbReference type="ARBA" id="ARBA00022723"/>
    </source>
</evidence>
<reference evidence="9" key="1">
    <citation type="submission" date="2015-05" db="UniProtKB">
        <authorList>
            <consortium name="EnsemblMetazoa"/>
        </authorList>
    </citation>
    <scope>IDENTIFICATION</scope>
</reference>
<dbReference type="Pfam" id="PF00096">
    <property type="entry name" value="zf-C2H2"/>
    <property type="match status" value="3"/>
</dbReference>
<dbReference type="GeneID" id="141455467"/>
<dbReference type="STRING" id="13249.T1HBU8"/>
<dbReference type="PROSITE" id="PS00028">
    <property type="entry name" value="ZINC_FINGER_C2H2_1"/>
    <property type="match status" value="3"/>
</dbReference>
<dbReference type="OMA" id="CFLERAV"/>
<evidence type="ECO:0000256" key="7">
    <source>
        <dbReference type="SAM" id="MobiDB-lite"/>
    </source>
</evidence>
<feature type="domain" description="C2H2-type" evidence="8">
    <location>
        <begin position="341"/>
        <end position="368"/>
    </location>
</feature>
<dbReference type="GO" id="GO:0008270">
    <property type="term" value="F:zinc ion binding"/>
    <property type="evidence" value="ECO:0007669"/>
    <property type="project" value="UniProtKB-KW"/>
</dbReference>
<dbReference type="FunFam" id="3.30.160.60:FF:000125">
    <property type="entry name" value="Putative zinc finger protein 143"/>
    <property type="match status" value="1"/>
</dbReference>
<name>T1HBU8_RHOPR</name>
<dbReference type="RefSeq" id="XP_073986669.1">
    <property type="nucleotide sequence ID" value="XM_074130568.1"/>
</dbReference>
<dbReference type="FunFam" id="3.30.160.60:FF:000100">
    <property type="entry name" value="Zinc finger 45-like"/>
    <property type="match status" value="1"/>
</dbReference>
<evidence type="ECO:0000256" key="5">
    <source>
        <dbReference type="ARBA" id="ARBA00022833"/>
    </source>
</evidence>
<dbReference type="PANTHER" id="PTHR23235">
    <property type="entry name" value="KRUEPPEL-LIKE TRANSCRIPTION FACTOR"/>
    <property type="match status" value="1"/>
</dbReference>
<dbReference type="GO" id="GO:0000981">
    <property type="term" value="F:DNA-binding transcription factor activity, RNA polymerase II-specific"/>
    <property type="evidence" value="ECO:0007669"/>
    <property type="project" value="TreeGrafter"/>
</dbReference>
<keyword evidence="2" id="KW-0479">Metal-binding</keyword>
<evidence type="ECO:0000313" key="10">
    <source>
        <dbReference type="Proteomes" id="UP000015103"/>
    </source>
</evidence>
<dbReference type="HOGENOM" id="CLU_041729_1_1_1"/>
<feature type="compositionally biased region" description="Basic and acidic residues" evidence="7">
    <location>
        <begin position="52"/>
        <end position="64"/>
    </location>
</feature>
<evidence type="ECO:0000256" key="4">
    <source>
        <dbReference type="ARBA" id="ARBA00022771"/>
    </source>
</evidence>
<evidence type="ECO:0000259" key="8">
    <source>
        <dbReference type="PROSITE" id="PS50157"/>
    </source>
</evidence>
<dbReference type="SUPFAM" id="SSF57667">
    <property type="entry name" value="beta-beta-alpha zinc fingers"/>
    <property type="match status" value="2"/>
</dbReference>
<protein>
    <recommendedName>
        <fullName evidence="8">C2H2-type domain-containing protein</fullName>
    </recommendedName>
</protein>
<dbReference type="Gene3D" id="3.30.160.60">
    <property type="entry name" value="Classic Zinc Finger"/>
    <property type="match status" value="3"/>
</dbReference>
<comment type="subcellular location">
    <subcellularLocation>
        <location evidence="1">Nucleus</location>
    </subcellularLocation>
</comment>
<evidence type="ECO:0000256" key="6">
    <source>
        <dbReference type="ARBA" id="ARBA00023242"/>
    </source>
</evidence>